<feature type="transmembrane region" description="Helical" evidence="5">
    <location>
        <begin position="443"/>
        <end position="464"/>
    </location>
</feature>
<comment type="caution">
    <text evidence="6">The sequence shown here is derived from an EMBL/GenBank/DDBJ whole genome shotgun (WGS) entry which is preliminary data.</text>
</comment>
<dbReference type="Gene3D" id="1.20.58.340">
    <property type="entry name" value="Magnesium transport protein CorA, transmembrane region"/>
    <property type="match status" value="1"/>
</dbReference>
<dbReference type="OrthoDB" id="5396681at2759"/>
<dbReference type="EMBL" id="LFJN01000025">
    <property type="protein sequence ID" value="KPI37209.1"/>
    <property type="molecule type" value="Genomic_DNA"/>
</dbReference>
<gene>
    <name evidence="6" type="ORF">AB675_1453</name>
</gene>
<dbReference type="VEuPathDB" id="FungiDB:AB675_1453"/>
<feature type="transmembrane region" description="Helical" evidence="5">
    <location>
        <begin position="399"/>
        <end position="423"/>
    </location>
</feature>
<evidence type="ECO:0000256" key="2">
    <source>
        <dbReference type="ARBA" id="ARBA00022692"/>
    </source>
</evidence>
<evidence type="ECO:0000313" key="7">
    <source>
        <dbReference type="Proteomes" id="UP000038010"/>
    </source>
</evidence>
<dbReference type="Proteomes" id="UP000038010">
    <property type="component" value="Unassembled WGS sequence"/>
</dbReference>
<dbReference type="GO" id="GO:0016020">
    <property type="term" value="C:membrane"/>
    <property type="evidence" value="ECO:0007669"/>
    <property type="project" value="UniProtKB-SubCell"/>
</dbReference>
<reference evidence="6 7" key="1">
    <citation type="submission" date="2015-06" db="EMBL/GenBank/DDBJ databases">
        <title>Draft genome of the ant-associated black yeast Phialophora attae CBS 131958.</title>
        <authorList>
            <person name="Moreno L.F."/>
            <person name="Stielow B.J."/>
            <person name="de Hoog S."/>
            <person name="Vicente V.A."/>
            <person name="Weiss V.A."/>
            <person name="de Vries M."/>
            <person name="Cruz L.M."/>
            <person name="Souza E.M."/>
        </authorList>
    </citation>
    <scope>NUCLEOTIDE SEQUENCE [LARGE SCALE GENOMIC DNA]</scope>
    <source>
        <strain evidence="6 7">CBS 131958</strain>
    </source>
</reference>
<accession>A0A0N0NJZ1</accession>
<keyword evidence="7" id="KW-1185">Reference proteome</keyword>
<organism evidence="6 7">
    <name type="scientific">Cyphellophora attinorum</name>
    <dbReference type="NCBI Taxonomy" id="1664694"/>
    <lineage>
        <taxon>Eukaryota</taxon>
        <taxon>Fungi</taxon>
        <taxon>Dikarya</taxon>
        <taxon>Ascomycota</taxon>
        <taxon>Pezizomycotina</taxon>
        <taxon>Eurotiomycetes</taxon>
        <taxon>Chaetothyriomycetidae</taxon>
        <taxon>Chaetothyriales</taxon>
        <taxon>Cyphellophoraceae</taxon>
        <taxon>Cyphellophora</taxon>
    </lineage>
</organism>
<dbReference type="InterPro" id="IPR045863">
    <property type="entry name" value="CorA_TM1_TM2"/>
</dbReference>
<evidence type="ECO:0000256" key="5">
    <source>
        <dbReference type="SAM" id="Phobius"/>
    </source>
</evidence>
<evidence type="ECO:0000256" key="1">
    <source>
        <dbReference type="ARBA" id="ARBA00004141"/>
    </source>
</evidence>
<keyword evidence="2 5" id="KW-0812">Transmembrane</keyword>
<name>A0A0N0NJZ1_9EURO</name>
<proteinExistence type="predicted"/>
<sequence>MFAVDRENKLNEVHWQPEDGGLYFIETADSVANQGTQQLHHGAIKEEELDQYLTKKPDSVQPLKQRLRILCISKPKRHQSAQLAISRDTYCKIEKGFRLSHATIGSLFNSSGVFSRFTEYDPITKKPKCIRLVVKSKQKVSVGNWEVSLTHDVETSCTDALICGEGIFIPDHADQPQQTQVQKFIEHLTAVPELWHHPLTIPVLLIRLFCERISINRIKVADKLVDLENEIGVTAAGRSKAKRPLDNWPHDLNIKQITINLNSTGASILYLSQTCIWTQDCITFLSNLCTEFATQSASSFTFNDSGFPVPTENNEWIASMHLRDVLAYEASALDGVSLTMRTKKERIQAQLNVLYSAASQKENAIALQYSRMAQEQNEIAQKDVQLNTRIATSTKSDSIAMTTFTFITAVFLPPTYVAGLFSMNMFDWMTSGLDDTGRLSRLFWVYWVVTLPLTAVVLVGWWAWYKRADKQWQKDTGYRLNGSAMLEASRSNSDETTQHIVEVKNV</sequence>
<dbReference type="GO" id="GO:0046873">
    <property type="term" value="F:metal ion transmembrane transporter activity"/>
    <property type="evidence" value="ECO:0007669"/>
    <property type="project" value="InterPro"/>
</dbReference>
<dbReference type="SUPFAM" id="SSF144083">
    <property type="entry name" value="Magnesium transport protein CorA, transmembrane region"/>
    <property type="match status" value="1"/>
</dbReference>
<protein>
    <submittedName>
        <fullName evidence="6">Uncharacterized protein</fullName>
    </submittedName>
</protein>
<dbReference type="RefSeq" id="XP_017997172.1">
    <property type="nucleotide sequence ID" value="XM_018141346.1"/>
</dbReference>
<evidence type="ECO:0000313" key="6">
    <source>
        <dbReference type="EMBL" id="KPI37209.1"/>
    </source>
</evidence>
<dbReference type="STRING" id="1664694.A0A0N0NJZ1"/>
<evidence type="ECO:0000256" key="3">
    <source>
        <dbReference type="ARBA" id="ARBA00022989"/>
    </source>
</evidence>
<evidence type="ECO:0000256" key="4">
    <source>
        <dbReference type="ARBA" id="ARBA00023136"/>
    </source>
</evidence>
<dbReference type="AlphaFoldDB" id="A0A0N0NJZ1"/>
<keyword evidence="3 5" id="KW-1133">Transmembrane helix</keyword>
<comment type="subcellular location">
    <subcellularLocation>
        <location evidence="1">Membrane</location>
        <topology evidence="1">Multi-pass membrane protein</topology>
    </subcellularLocation>
</comment>
<dbReference type="GeneID" id="28733226"/>
<keyword evidence="4 5" id="KW-0472">Membrane</keyword>